<dbReference type="PATRIC" id="fig|999408.3.peg.6178"/>
<reference evidence="1 2" key="1">
    <citation type="submission" date="2013-01" db="EMBL/GenBank/DDBJ databases">
        <title>The Genome Sequence of Clostridium clostridioforme 90A8.</title>
        <authorList>
            <consortium name="The Broad Institute Genome Sequencing Platform"/>
            <person name="Earl A."/>
            <person name="Ward D."/>
            <person name="Feldgarden M."/>
            <person name="Gevers D."/>
            <person name="Courvalin P."/>
            <person name="Lambert T."/>
            <person name="Walker B."/>
            <person name="Young S.K."/>
            <person name="Zeng Q."/>
            <person name="Gargeya S."/>
            <person name="Fitzgerald M."/>
            <person name="Haas B."/>
            <person name="Abouelleil A."/>
            <person name="Alvarado L."/>
            <person name="Arachchi H.M."/>
            <person name="Berlin A.M."/>
            <person name="Chapman S.B."/>
            <person name="Dewar J."/>
            <person name="Goldberg J."/>
            <person name="Griggs A."/>
            <person name="Gujja S."/>
            <person name="Hansen M."/>
            <person name="Howarth C."/>
            <person name="Imamovic A."/>
            <person name="Larimer J."/>
            <person name="McCowan C."/>
            <person name="Murphy C."/>
            <person name="Neiman D."/>
            <person name="Pearson M."/>
            <person name="Priest M."/>
            <person name="Roberts A."/>
            <person name="Saif S."/>
            <person name="Shea T."/>
            <person name="Sisk P."/>
            <person name="Sykes S."/>
            <person name="Wortman J."/>
            <person name="Nusbaum C."/>
            <person name="Birren B."/>
        </authorList>
    </citation>
    <scope>NUCLEOTIDE SEQUENCE [LARGE SCALE GENOMIC DNA]</scope>
    <source>
        <strain evidence="1 2">90A8</strain>
    </source>
</reference>
<name>A0A0E2HET8_9FIRM</name>
<dbReference type="AlphaFoldDB" id="A0A0E2HET8"/>
<accession>A0A0E2HET8</accession>
<evidence type="ECO:0008006" key="3">
    <source>
        <dbReference type="Google" id="ProtNLM"/>
    </source>
</evidence>
<sequence>MKQSSTDNNKPFKIEADSCFYYKGHKATNFSILHAIKYKVLDAEGQNQSIRYGITVSFADLCSKKCYVVRLGEIQSGSFFKNHKELCIFYEKSSTIYKLIAEYILGMAVLPEADTTYFTEMGWIHYDDRYWYVGKDGAIGRNGLIKTKLSESLEALPLQEFYEAYVCGQIGTVNQLMGFSWEDRVMFLSVLSSVLDRILEKRTDYNRTALMIVGEKGSGKTSLAKGWFGVPGKVSVVTSGTNLNHLLEGISIYNDWHFVVDDVALERLTKDKAIRNLTEIVQSYYDGKPIGIKNQIINAKPVFTGEKLIGRESVIERCMVLWLDDYVKRNRARFHLDLLDKSKTQIYSVVLSMIQWIACKLDEGRLEAEFEQCMEEARESLNIFNGHINVRIQNMVE</sequence>
<proteinExistence type="predicted"/>
<dbReference type="Proteomes" id="UP000013085">
    <property type="component" value="Unassembled WGS sequence"/>
</dbReference>
<comment type="caution">
    <text evidence="1">The sequence shown here is derived from an EMBL/GenBank/DDBJ whole genome shotgun (WGS) entry which is preliminary data.</text>
</comment>
<protein>
    <recommendedName>
        <fullName evidence="3">Helicase superfamily 3 single-stranded DNA/RNA virus domain-containing protein</fullName>
    </recommendedName>
</protein>
<evidence type="ECO:0000313" key="1">
    <source>
        <dbReference type="EMBL" id="ENZ05186.1"/>
    </source>
</evidence>
<dbReference type="HOGENOM" id="CLU_693887_0_0_9"/>
<dbReference type="EMBL" id="AGYR01000083">
    <property type="protein sequence ID" value="ENZ05186.1"/>
    <property type="molecule type" value="Genomic_DNA"/>
</dbReference>
<organism evidence="1 2">
    <name type="scientific">[Clostridium] clostridioforme 90A8</name>
    <dbReference type="NCBI Taxonomy" id="999408"/>
    <lineage>
        <taxon>Bacteria</taxon>
        <taxon>Bacillati</taxon>
        <taxon>Bacillota</taxon>
        <taxon>Clostridia</taxon>
        <taxon>Lachnospirales</taxon>
        <taxon>Lachnospiraceae</taxon>
        <taxon>Enterocloster</taxon>
    </lineage>
</organism>
<evidence type="ECO:0000313" key="2">
    <source>
        <dbReference type="Proteomes" id="UP000013085"/>
    </source>
</evidence>
<gene>
    <name evidence="1" type="ORF">HMPREF1090_05769</name>
</gene>